<reference evidence="3 4" key="1">
    <citation type="journal article" date="2018" name="Front. Microbiol.">
        <title>Genome-Wide Analysis of Corynespora cassiicola Leaf Fall Disease Putative Effectors.</title>
        <authorList>
            <person name="Lopez D."/>
            <person name="Ribeiro S."/>
            <person name="Label P."/>
            <person name="Fumanal B."/>
            <person name="Venisse J.S."/>
            <person name="Kohler A."/>
            <person name="de Oliveira R.R."/>
            <person name="Labutti K."/>
            <person name="Lipzen A."/>
            <person name="Lail K."/>
            <person name="Bauer D."/>
            <person name="Ohm R.A."/>
            <person name="Barry K.W."/>
            <person name="Spatafora J."/>
            <person name="Grigoriev I.V."/>
            <person name="Martin F.M."/>
            <person name="Pujade-Renaud V."/>
        </authorList>
    </citation>
    <scope>NUCLEOTIDE SEQUENCE [LARGE SCALE GENOMIC DNA]</scope>
    <source>
        <strain evidence="3 4">Philippines</strain>
    </source>
</reference>
<accession>A0A2T2P915</accession>
<keyword evidence="4" id="KW-1185">Reference proteome</keyword>
<dbReference type="OrthoDB" id="3870692at2759"/>
<feature type="region of interest" description="Disordered" evidence="1">
    <location>
        <begin position="266"/>
        <end position="292"/>
    </location>
</feature>
<keyword evidence="2" id="KW-0472">Membrane</keyword>
<evidence type="ECO:0000256" key="2">
    <source>
        <dbReference type="SAM" id="Phobius"/>
    </source>
</evidence>
<feature type="transmembrane region" description="Helical" evidence="2">
    <location>
        <begin position="109"/>
        <end position="128"/>
    </location>
</feature>
<protein>
    <submittedName>
        <fullName evidence="3">Uncharacterized protein</fullName>
    </submittedName>
</protein>
<dbReference type="AlphaFoldDB" id="A0A2T2P915"/>
<evidence type="ECO:0000313" key="3">
    <source>
        <dbReference type="EMBL" id="PSN74153.1"/>
    </source>
</evidence>
<feature type="transmembrane region" description="Helical" evidence="2">
    <location>
        <begin position="25"/>
        <end position="45"/>
    </location>
</feature>
<dbReference type="EMBL" id="KZ678128">
    <property type="protein sequence ID" value="PSN74153.1"/>
    <property type="molecule type" value="Genomic_DNA"/>
</dbReference>
<evidence type="ECO:0000313" key="4">
    <source>
        <dbReference type="Proteomes" id="UP000240883"/>
    </source>
</evidence>
<sequence>MPRSPSAAQNGPSYRSHPFFTLRKAMLVTGVVGILLDVLAMASIFNYDNDMVPFFTISVFVFVISLSVVIYDLANYVPNHDPPDSSRSGIHEPLLPAIIQQQARADWPTLGPIVFDFLLVIVFQFLFWDNLIATLLSYHRSYVDQGLEIIEAYANLANFAAGVQHAFAFWKALMASQQRVWQENLEPSPCTNCGHFNRLHPGQIGANFPTAAVNAVRNNHATSISQAGKGNIQTQAWACDPEAQQNKGNSRKGSVDCGVDVVAEEAPPATPDEGLTEVAGPSGPSGYGTLSQNTESLSVVPEAMVRNMDSGKKAPMNVE</sequence>
<keyword evidence="2" id="KW-0812">Transmembrane</keyword>
<name>A0A2T2P915_CORCC</name>
<proteinExistence type="predicted"/>
<dbReference type="Proteomes" id="UP000240883">
    <property type="component" value="Unassembled WGS sequence"/>
</dbReference>
<feature type="transmembrane region" description="Helical" evidence="2">
    <location>
        <begin position="51"/>
        <end position="71"/>
    </location>
</feature>
<organism evidence="3 4">
    <name type="scientific">Corynespora cassiicola Philippines</name>
    <dbReference type="NCBI Taxonomy" id="1448308"/>
    <lineage>
        <taxon>Eukaryota</taxon>
        <taxon>Fungi</taxon>
        <taxon>Dikarya</taxon>
        <taxon>Ascomycota</taxon>
        <taxon>Pezizomycotina</taxon>
        <taxon>Dothideomycetes</taxon>
        <taxon>Pleosporomycetidae</taxon>
        <taxon>Pleosporales</taxon>
        <taxon>Corynesporascaceae</taxon>
        <taxon>Corynespora</taxon>
    </lineage>
</organism>
<evidence type="ECO:0000256" key="1">
    <source>
        <dbReference type="SAM" id="MobiDB-lite"/>
    </source>
</evidence>
<gene>
    <name evidence="3" type="ORF">BS50DRAFT_9281</name>
</gene>
<keyword evidence="2" id="KW-1133">Transmembrane helix</keyword>